<dbReference type="Gramene" id="OIV98275">
    <property type="protein sequence ID" value="OIV98275"/>
    <property type="gene ID" value="TanjilG_09909"/>
</dbReference>
<proteinExistence type="predicted"/>
<evidence type="ECO:0000313" key="1">
    <source>
        <dbReference type="EMBL" id="OIV98275.1"/>
    </source>
</evidence>
<dbReference type="EMBL" id="CM007374">
    <property type="protein sequence ID" value="OIV98275.1"/>
    <property type="molecule type" value="Genomic_DNA"/>
</dbReference>
<organism evidence="1 2">
    <name type="scientific">Lupinus angustifolius</name>
    <name type="common">Narrow-leaved blue lupine</name>
    <dbReference type="NCBI Taxonomy" id="3871"/>
    <lineage>
        <taxon>Eukaryota</taxon>
        <taxon>Viridiplantae</taxon>
        <taxon>Streptophyta</taxon>
        <taxon>Embryophyta</taxon>
        <taxon>Tracheophyta</taxon>
        <taxon>Spermatophyta</taxon>
        <taxon>Magnoliopsida</taxon>
        <taxon>eudicotyledons</taxon>
        <taxon>Gunneridae</taxon>
        <taxon>Pentapetalae</taxon>
        <taxon>rosids</taxon>
        <taxon>fabids</taxon>
        <taxon>Fabales</taxon>
        <taxon>Fabaceae</taxon>
        <taxon>Papilionoideae</taxon>
        <taxon>50 kb inversion clade</taxon>
        <taxon>genistoids sensu lato</taxon>
        <taxon>core genistoids</taxon>
        <taxon>Genisteae</taxon>
        <taxon>Lupinus</taxon>
    </lineage>
</organism>
<evidence type="ECO:0000313" key="2">
    <source>
        <dbReference type="Proteomes" id="UP000188354"/>
    </source>
</evidence>
<dbReference type="AlphaFoldDB" id="A0A1J7GD06"/>
<name>A0A1J7GD06_LUPAN</name>
<keyword evidence="2" id="KW-1185">Reference proteome</keyword>
<sequence length="58" mass="6636">MRLRCSKGSQCPQMRGFTVLVLMENIRTMDRAIEAKGISKIATDDQGKNIWLKLEHES</sequence>
<gene>
    <name evidence="1" type="ORF">TanjilG_09909</name>
</gene>
<accession>A0A1J7GD06</accession>
<reference evidence="1 2" key="1">
    <citation type="journal article" date="2017" name="Plant Biotechnol. J.">
        <title>A comprehensive draft genome sequence for lupin (Lupinus angustifolius), an emerging health food: insights into plant-microbe interactions and legume evolution.</title>
        <authorList>
            <person name="Hane J.K."/>
            <person name="Ming Y."/>
            <person name="Kamphuis L.G."/>
            <person name="Nelson M.N."/>
            <person name="Garg G."/>
            <person name="Atkins C.A."/>
            <person name="Bayer P.E."/>
            <person name="Bravo A."/>
            <person name="Bringans S."/>
            <person name="Cannon S."/>
            <person name="Edwards D."/>
            <person name="Foley R."/>
            <person name="Gao L.L."/>
            <person name="Harrison M.J."/>
            <person name="Huang W."/>
            <person name="Hurgobin B."/>
            <person name="Li S."/>
            <person name="Liu C.W."/>
            <person name="McGrath A."/>
            <person name="Morahan G."/>
            <person name="Murray J."/>
            <person name="Weller J."/>
            <person name="Jian J."/>
            <person name="Singh K.B."/>
        </authorList>
    </citation>
    <scope>NUCLEOTIDE SEQUENCE [LARGE SCALE GENOMIC DNA]</scope>
    <source>
        <strain evidence="2">cv. Tanjil</strain>
        <tissue evidence="1">Whole plant</tissue>
    </source>
</reference>
<dbReference type="Proteomes" id="UP000188354">
    <property type="component" value="Chromosome LG14"/>
</dbReference>
<protein>
    <submittedName>
        <fullName evidence="1">Uncharacterized protein</fullName>
    </submittedName>
</protein>